<dbReference type="SMART" id="SM00388">
    <property type="entry name" value="HisKA"/>
    <property type="match status" value="1"/>
</dbReference>
<dbReference type="SUPFAM" id="SSF52172">
    <property type="entry name" value="CheY-like"/>
    <property type="match status" value="1"/>
</dbReference>
<feature type="transmembrane region" description="Helical" evidence="10">
    <location>
        <begin position="239"/>
        <end position="261"/>
    </location>
</feature>
<evidence type="ECO:0000256" key="2">
    <source>
        <dbReference type="ARBA" id="ARBA00012438"/>
    </source>
</evidence>
<dbReference type="SUPFAM" id="SSF55874">
    <property type="entry name" value="ATPase domain of HSP90 chaperone/DNA topoisomerase II/histidine kinase"/>
    <property type="match status" value="1"/>
</dbReference>
<dbReference type="InterPro" id="IPR036097">
    <property type="entry name" value="HisK_dim/P_sf"/>
</dbReference>
<evidence type="ECO:0000313" key="13">
    <source>
        <dbReference type="EMBL" id="APZ55129.1"/>
    </source>
</evidence>
<keyword evidence="10" id="KW-0472">Membrane</keyword>
<accession>A0A1P8V0G2</accession>
<dbReference type="GO" id="GO:0005524">
    <property type="term" value="F:ATP binding"/>
    <property type="evidence" value="ECO:0007669"/>
    <property type="project" value="UniProtKB-KW"/>
</dbReference>
<dbReference type="InterPro" id="IPR036890">
    <property type="entry name" value="HATPase_C_sf"/>
</dbReference>
<dbReference type="Proteomes" id="UP000187059">
    <property type="component" value="Chromosome"/>
</dbReference>
<evidence type="ECO:0000256" key="1">
    <source>
        <dbReference type="ARBA" id="ARBA00000085"/>
    </source>
</evidence>
<evidence type="ECO:0000256" key="5">
    <source>
        <dbReference type="ARBA" id="ARBA00022741"/>
    </source>
</evidence>
<evidence type="ECO:0000256" key="9">
    <source>
        <dbReference type="PROSITE-ProRule" id="PRU00169"/>
    </source>
</evidence>
<evidence type="ECO:0000256" key="7">
    <source>
        <dbReference type="ARBA" id="ARBA00022840"/>
    </source>
</evidence>
<evidence type="ECO:0000259" key="11">
    <source>
        <dbReference type="PROSITE" id="PS50109"/>
    </source>
</evidence>
<feature type="transmembrane region" description="Helical" evidence="10">
    <location>
        <begin position="48"/>
        <end position="68"/>
    </location>
</feature>
<dbReference type="SUPFAM" id="SSF47384">
    <property type="entry name" value="Homodimeric domain of signal transducing histidine kinase"/>
    <property type="match status" value="1"/>
</dbReference>
<evidence type="ECO:0000313" key="14">
    <source>
        <dbReference type="Proteomes" id="UP000187059"/>
    </source>
</evidence>
<dbReference type="PRINTS" id="PR00344">
    <property type="entry name" value="BCTRLSENSOR"/>
</dbReference>
<dbReference type="KEGG" id="paby:Ga0080574_TMP4795"/>
<keyword evidence="8" id="KW-0902">Two-component regulatory system</keyword>
<dbReference type="OrthoDB" id="9796100at2"/>
<dbReference type="Pfam" id="PF02518">
    <property type="entry name" value="HATPase_c"/>
    <property type="match status" value="1"/>
</dbReference>
<dbReference type="SMART" id="SM00387">
    <property type="entry name" value="HATPase_c"/>
    <property type="match status" value="1"/>
</dbReference>
<feature type="transmembrane region" description="Helical" evidence="10">
    <location>
        <begin position="105"/>
        <end position="125"/>
    </location>
</feature>
<feature type="modified residue" description="4-aspartylphosphate" evidence="9">
    <location>
        <position position="602"/>
    </location>
</feature>
<dbReference type="SMART" id="SM00448">
    <property type="entry name" value="REC"/>
    <property type="match status" value="1"/>
</dbReference>
<protein>
    <recommendedName>
        <fullName evidence="2">histidine kinase</fullName>
        <ecNumber evidence="2">2.7.13.3</ecNumber>
    </recommendedName>
</protein>
<comment type="catalytic activity">
    <reaction evidence="1">
        <text>ATP + protein L-histidine = ADP + protein N-phospho-L-histidine.</text>
        <dbReference type="EC" id="2.7.13.3"/>
    </reaction>
</comment>
<keyword evidence="5" id="KW-0547">Nucleotide-binding</keyword>
<dbReference type="InterPro" id="IPR004358">
    <property type="entry name" value="Sig_transdc_His_kin-like_C"/>
</dbReference>
<evidence type="ECO:0000256" key="3">
    <source>
        <dbReference type="ARBA" id="ARBA00022553"/>
    </source>
</evidence>
<dbReference type="STRING" id="1250539.Ga0080574_TMP4795"/>
<dbReference type="EC" id="2.7.13.3" evidence="2"/>
<dbReference type="PROSITE" id="PS50110">
    <property type="entry name" value="RESPONSE_REGULATORY"/>
    <property type="match status" value="1"/>
</dbReference>
<dbReference type="RefSeq" id="WP_076705590.1">
    <property type="nucleotide sequence ID" value="NZ_CP015093.1"/>
</dbReference>
<dbReference type="CDD" id="cd00156">
    <property type="entry name" value="REC"/>
    <property type="match status" value="1"/>
</dbReference>
<keyword evidence="10" id="KW-0812">Transmembrane</keyword>
<dbReference type="Gene3D" id="1.10.287.130">
    <property type="match status" value="1"/>
</dbReference>
<proteinExistence type="predicted"/>
<feature type="transmembrane region" description="Helical" evidence="10">
    <location>
        <begin position="169"/>
        <end position="188"/>
    </location>
</feature>
<feature type="domain" description="Response regulatory" evidence="12">
    <location>
        <begin position="552"/>
        <end position="666"/>
    </location>
</feature>
<dbReference type="EMBL" id="CP015093">
    <property type="protein sequence ID" value="APZ55129.1"/>
    <property type="molecule type" value="Genomic_DNA"/>
</dbReference>
<dbReference type="Pfam" id="PF00512">
    <property type="entry name" value="HisKA"/>
    <property type="match status" value="1"/>
</dbReference>
<evidence type="ECO:0000256" key="4">
    <source>
        <dbReference type="ARBA" id="ARBA00022679"/>
    </source>
</evidence>
<feature type="domain" description="Histidine kinase" evidence="11">
    <location>
        <begin position="304"/>
        <end position="530"/>
    </location>
</feature>
<keyword evidence="14" id="KW-1185">Reference proteome</keyword>
<keyword evidence="7" id="KW-0067">ATP-binding</keyword>
<feature type="transmembrane region" description="Helical" evidence="10">
    <location>
        <begin position="21"/>
        <end position="42"/>
    </location>
</feature>
<reference evidence="13 14" key="1">
    <citation type="submission" date="2016-04" db="EMBL/GenBank/DDBJ databases">
        <title>Deep-sea bacteria in the southern Pacific.</title>
        <authorList>
            <person name="Tang K."/>
        </authorList>
    </citation>
    <scope>NUCLEOTIDE SEQUENCE [LARGE SCALE GENOMIC DNA]</scope>
    <source>
        <strain evidence="13 14">JLT2014</strain>
    </source>
</reference>
<dbReference type="Pfam" id="PF00072">
    <property type="entry name" value="Response_reg"/>
    <property type="match status" value="1"/>
</dbReference>
<keyword evidence="4" id="KW-0808">Transferase</keyword>
<dbReference type="PANTHER" id="PTHR43065">
    <property type="entry name" value="SENSOR HISTIDINE KINASE"/>
    <property type="match status" value="1"/>
</dbReference>
<evidence type="ECO:0000256" key="10">
    <source>
        <dbReference type="SAM" id="Phobius"/>
    </source>
</evidence>
<feature type="transmembrane region" description="Helical" evidence="10">
    <location>
        <begin position="75"/>
        <end position="99"/>
    </location>
</feature>
<feature type="transmembrane region" description="Helical" evidence="10">
    <location>
        <begin position="209"/>
        <end position="227"/>
    </location>
</feature>
<dbReference type="PROSITE" id="PS50109">
    <property type="entry name" value="HIS_KIN"/>
    <property type="match status" value="1"/>
</dbReference>
<dbReference type="PANTHER" id="PTHR43065:SF46">
    <property type="entry name" value="C4-DICARBOXYLATE TRANSPORT SENSOR PROTEIN DCTB"/>
    <property type="match status" value="1"/>
</dbReference>
<sequence>MNRDVAAKPDYQAWSVRLSAVCAAIALLDLILGWIAGIDFFVRLRPGYPAMVPGTAICVLLGSAGAAAKTRDGRLSAVSLACGAVIPVIVLLTYLVPAFDLGPDAMSIGTAVASLSVAACLLFGHFRHKGEFITLISATLGLSAVAIPLLGYIFNAEALFSNPIYTKMALHTAASFMLLFLALLLLIPETGWMRVVTAPERGSQMLRRLLPVLIFGPVGLTELALIASRRDMLSPDLRAAVLTYVMIALTGSAAIFFAHLANVSERLAAESDRRRRDSERARQAVELAMERGQRIESLGRLVGGVAHDFNNTLAVIVGNLELLQHDKDEKTHEVYVAEAISAANQAAQLTGQLLAYGRKSRLKPTDARIDELAREAVRMFERLCPANITIAPRFAAPQAVIHVDESGFRQALLNILINARDAQPGGGRIELSTAIERHGQEDVTGFAAQEELWPGLFAVVTVADSGPGMAPQTLGLATDPFFTTKPVGEGTGLGLSVASGFCRQSGGGLSLENAEEGTGLVVTMAFPLAGCGAADAVSETDRSSGTASLARRVLVVEDEVQVRQVMMRQLTFDGHDVELCSSGQEALDLLQSGYRPDLVITDLAMPGPVQGGALSRMIRAEYPEIHVILMSGYESPRQKLERDSGERFLQKPINWQVLREVVASVPRSSQED</sequence>
<dbReference type="InterPro" id="IPR003594">
    <property type="entry name" value="HATPase_dom"/>
</dbReference>
<name>A0A1P8V0G2_9RHOB</name>
<organism evidence="13 14">
    <name type="scientific">Salipiger abyssi</name>
    <dbReference type="NCBI Taxonomy" id="1250539"/>
    <lineage>
        <taxon>Bacteria</taxon>
        <taxon>Pseudomonadati</taxon>
        <taxon>Pseudomonadota</taxon>
        <taxon>Alphaproteobacteria</taxon>
        <taxon>Rhodobacterales</taxon>
        <taxon>Roseobacteraceae</taxon>
        <taxon>Salipiger</taxon>
    </lineage>
</organism>
<evidence type="ECO:0000256" key="6">
    <source>
        <dbReference type="ARBA" id="ARBA00022777"/>
    </source>
</evidence>
<dbReference type="InterPro" id="IPR005467">
    <property type="entry name" value="His_kinase_dom"/>
</dbReference>
<dbReference type="CDD" id="cd00082">
    <property type="entry name" value="HisKA"/>
    <property type="match status" value="1"/>
</dbReference>
<keyword evidence="10" id="KW-1133">Transmembrane helix</keyword>
<dbReference type="AlphaFoldDB" id="A0A1P8V0G2"/>
<dbReference type="Gene3D" id="3.30.565.10">
    <property type="entry name" value="Histidine kinase-like ATPase, C-terminal domain"/>
    <property type="match status" value="1"/>
</dbReference>
<dbReference type="InterPro" id="IPR001789">
    <property type="entry name" value="Sig_transdc_resp-reg_receiver"/>
</dbReference>
<evidence type="ECO:0000259" key="12">
    <source>
        <dbReference type="PROSITE" id="PS50110"/>
    </source>
</evidence>
<gene>
    <name evidence="13" type="ORF">Ga0080574_TMP4795</name>
</gene>
<dbReference type="InterPro" id="IPR003661">
    <property type="entry name" value="HisK_dim/P_dom"/>
</dbReference>
<feature type="transmembrane region" description="Helical" evidence="10">
    <location>
        <begin position="132"/>
        <end position="154"/>
    </location>
</feature>
<evidence type="ECO:0000256" key="8">
    <source>
        <dbReference type="ARBA" id="ARBA00023012"/>
    </source>
</evidence>
<keyword evidence="3 9" id="KW-0597">Phosphoprotein</keyword>
<keyword evidence="6 13" id="KW-0418">Kinase</keyword>
<dbReference type="Gene3D" id="3.40.50.2300">
    <property type="match status" value="1"/>
</dbReference>
<dbReference type="GO" id="GO:0000155">
    <property type="term" value="F:phosphorelay sensor kinase activity"/>
    <property type="evidence" value="ECO:0007669"/>
    <property type="project" value="InterPro"/>
</dbReference>
<dbReference type="InterPro" id="IPR011006">
    <property type="entry name" value="CheY-like_superfamily"/>
</dbReference>